<proteinExistence type="predicted"/>
<dbReference type="Pfam" id="PF10824">
    <property type="entry name" value="T7SS_ESX_EspC"/>
    <property type="match status" value="1"/>
</dbReference>
<dbReference type="Gene3D" id="1.10.287.1060">
    <property type="entry name" value="ESAT-6-like"/>
    <property type="match status" value="1"/>
</dbReference>
<gene>
    <name evidence="1" type="ORF">J4P90_05755</name>
</gene>
<dbReference type="Proteomes" id="UP000677611">
    <property type="component" value="Unassembled WGS sequence"/>
</dbReference>
<protein>
    <submittedName>
        <fullName evidence="1">WXG100 family type VII secretion target</fullName>
    </submittedName>
</protein>
<dbReference type="RefSeq" id="WP_208017035.1">
    <property type="nucleotide sequence ID" value="NZ_JAGDQJ010000007.1"/>
</dbReference>
<keyword evidence="2" id="KW-1185">Reference proteome</keyword>
<evidence type="ECO:0000313" key="2">
    <source>
        <dbReference type="Proteomes" id="UP000677611"/>
    </source>
</evidence>
<name>A0ABS3NV58_9BACI</name>
<reference evidence="1 2" key="1">
    <citation type="submission" date="2021-03" db="EMBL/GenBank/DDBJ databases">
        <title>Identification of novel Bacillus strains.</title>
        <authorList>
            <person name="Xiao Z."/>
            <person name="Li Y."/>
            <person name="Shen J."/>
        </authorList>
    </citation>
    <scope>NUCLEOTIDE SEQUENCE [LARGE SCALE GENOMIC DNA]</scope>
    <source>
        <strain evidence="1 2">SY8</strain>
    </source>
</reference>
<organism evidence="1 2">
    <name type="scientific">Bacillus arachidis</name>
    <dbReference type="NCBI Taxonomy" id="2819290"/>
    <lineage>
        <taxon>Bacteria</taxon>
        <taxon>Bacillati</taxon>
        <taxon>Bacillota</taxon>
        <taxon>Bacilli</taxon>
        <taxon>Bacillales</taxon>
        <taxon>Bacillaceae</taxon>
        <taxon>Bacillus</taxon>
    </lineage>
</organism>
<comment type="caution">
    <text evidence="1">The sequence shown here is derived from an EMBL/GenBank/DDBJ whole genome shotgun (WGS) entry which is preliminary data.</text>
</comment>
<accession>A0ABS3NV58</accession>
<sequence>MSGEIKVTPAHLRKLASNMERTAHELSETYQRINQQLVNLPFQVSGRDAVLNQSLYAGSKLAIVTDALKEHSDSLRKVADRFEEADQEEVSFGEGTIDFNLLAPFGGDIDDWKDNPTGSAFTLLGTVTEGAAAYKLASLHKKGLRVTPYTNRQGKEMVRVQNRTLLKDKNGNNTIRRTKLPLDEAKKIDDIKRHVLSPKEFLKDSLKLKTNALGYAAVGWDVINDTKENIENKASTTKIAGDIIGDAAIGIGTTAVSAYAGAKAGALIGTAFGGPIGTVAGAATGFVISVGASIVLDGIKFKKGDWNNDNKEDSLKDRIKSGIGSTLDKIF</sequence>
<dbReference type="EMBL" id="JAGDQJ010000007">
    <property type="protein sequence ID" value="MBO1624755.1"/>
    <property type="molecule type" value="Genomic_DNA"/>
</dbReference>
<dbReference type="InterPro" id="IPR036689">
    <property type="entry name" value="ESAT-6-like_sf"/>
</dbReference>
<dbReference type="SUPFAM" id="SSF140453">
    <property type="entry name" value="EsxAB dimer-like"/>
    <property type="match status" value="1"/>
</dbReference>
<dbReference type="InterPro" id="IPR022536">
    <property type="entry name" value="EspC"/>
</dbReference>
<evidence type="ECO:0000313" key="1">
    <source>
        <dbReference type="EMBL" id="MBO1624755.1"/>
    </source>
</evidence>